<feature type="domain" description="MADS-box" evidence="7">
    <location>
        <begin position="1"/>
        <end position="27"/>
    </location>
</feature>
<evidence type="ECO:0000256" key="6">
    <source>
        <dbReference type="SAM" id="MobiDB-lite"/>
    </source>
</evidence>
<dbReference type="Pfam" id="PF00319">
    <property type="entry name" value="SRF-TF"/>
    <property type="match status" value="1"/>
</dbReference>
<evidence type="ECO:0000256" key="5">
    <source>
        <dbReference type="ARBA" id="ARBA00023242"/>
    </source>
</evidence>
<organism evidence="8 9">
    <name type="scientific">Rosa chinensis</name>
    <name type="common">China rose</name>
    <dbReference type="NCBI Taxonomy" id="74649"/>
    <lineage>
        <taxon>Eukaryota</taxon>
        <taxon>Viridiplantae</taxon>
        <taxon>Streptophyta</taxon>
        <taxon>Embryophyta</taxon>
        <taxon>Tracheophyta</taxon>
        <taxon>Spermatophyta</taxon>
        <taxon>Magnoliopsida</taxon>
        <taxon>eudicotyledons</taxon>
        <taxon>Gunneridae</taxon>
        <taxon>Pentapetalae</taxon>
        <taxon>rosids</taxon>
        <taxon>fabids</taxon>
        <taxon>Rosales</taxon>
        <taxon>Rosaceae</taxon>
        <taxon>Rosoideae</taxon>
        <taxon>Rosoideae incertae sedis</taxon>
        <taxon>Rosa</taxon>
    </lineage>
</organism>
<dbReference type="PROSITE" id="PS50066">
    <property type="entry name" value="MADS_BOX_2"/>
    <property type="match status" value="1"/>
</dbReference>
<sequence>MSTLTGAHVCLVIFSEAGKPYSFGSPSIESVDGRVLPELQNQNQISDDARAALEANRQARVDGILRIHNDLESKLKEDRDRAKELRKRERARTSKDQGGPCWWEKPMEGLELAELKQMHSSFERLQNYLSSYLTASAGGSSSGGATGIPPGTLPARFGLE</sequence>
<evidence type="ECO:0000256" key="1">
    <source>
        <dbReference type="ARBA" id="ARBA00004123"/>
    </source>
</evidence>
<dbReference type="InterPro" id="IPR036879">
    <property type="entry name" value="TF_MADSbox_sf"/>
</dbReference>
<dbReference type="SUPFAM" id="SSF55455">
    <property type="entry name" value="SRF-like"/>
    <property type="match status" value="1"/>
</dbReference>
<evidence type="ECO:0000259" key="7">
    <source>
        <dbReference type="PROSITE" id="PS50066"/>
    </source>
</evidence>
<comment type="subcellular location">
    <subcellularLocation>
        <location evidence="1">Nucleus</location>
    </subcellularLocation>
</comment>
<dbReference type="OrthoDB" id="985151at2759"/>
<dbReference type="Proteomes" id="UP000238479">
    <property type="component" value="Chromosome 3"/>
</dbReference>
<feature type="region of interest" description="Disordered" evidence="6">
    <location>
        <begin position="139"/>
        <end position="160"/>
    </location>
</feature>
<gene>
    <name evidence="8" type="ORF">RchiOBHm_Chr3g0477451</name>
</gene>
<comment type="caution">
    <text evidence="8">The sequence shown here is derived from an EMBL/GenBank/DDBJ whole genome shotgun (WGS) entry which is preliminary data.</text>
</comment>
<dbReference type="EMBL" id="PDCK01000041">
    <property type="protein sequence ID" value="PRQ44276.1"/>
    <property type="molecule type" value="Genomic_DNA"/>
</dbReference>
<dbReference type="Gene3D" id="3.40.1810.10">
    <property type="entry name" value="Transcription factor, MADS-box"/>
    <property type="match status" value="1"/>
</dbReference>
<evidence type="ECO:0000256" key="3">
    <source>
        <dbReference type="ARBA" id="ARBA00023125"/>
    </source>
</evidence>
<reference evidence="8 9" key="1">
    <citation type="journal article" date="2018" name="Nat. Genet.">
        <title>The Rosa genome provides new insights in the design of modern roses.</title>
        <authorList>
            <person name="Bendahmane M."/>
        </authorList>
    </citation>
    <scope>NUCLEOTIDE SEQUENCE [LARGE SCALE GENOMIC DNA]</scope>
    <source>
        <strain evidence="9">cv. Old Blush</strain>
    </source>
</reference>
<keyword evidence="3" id="KW-0238">DNA-binding</keyword>
<keyword evidence="5" id="KW-0539">Nucleus</keyword>
<feature type="region of interest" description="Disordered" evidence="6">
    <location>
        <begin position="73"/>
        <end position="100"/>
    </location>
</feature>
<dbReference type="AlphaFoldDB" id="A0A2P6RCY2"/>
<dbReference type="Gramene" id="PRQ44276">
    <property type="protein sequence ID" value="PRQ44276"/>
    <property type="gene ID" value="RchiOBHm_Chr3g0477451"/>
</dbReference>
<keyword evidence="2" id="KW-0805">Transcription regulation</keyword>
<evidence type="ECO:0000313" key="9">
    <source>
        <dbReference type="Proteomes" id="UP000238479"/>
    </source>
</evidence>
<dbReference type="STRING" id="74649.A0A2P6RCY2"/>
<dbReference type="GO" id="GO:0003677">
    <property type="term" value="F:DNA binding"/>
    <property type="evidence" value="ECO:0007669"/>
    <property type="project" value="UniProtKB-KW"/>
</dbReference>
<keyword evidence="4" id="KW-0804">Transcription</keyword>
<evidence type="ECO:0000313" key="8">
    <source>
        <dbReference type="EMBL" id="PRQ44276.1"/>
    </source>
</evidence>
<evidence type="ECO:0000256" key="2">
    <source>
        <dbReference type="ARBA" id="ARBA00023015"/>
    </source>
</evidence>
<evidence type="ECO:0000256" key="4">
    <source>
        <dbReference type="ARBA" id="ARBA00023163"/>
    </source>
</evidence>
<dbReference type="InterPro" id="IPR002100">
    <property type="entry name" value="TF_MADSbox"/>
</dbReference>
<feature type="compositionally biased region" description="Basic and acidic residues" evidence="6">
    <location>
        <begin position="73"/>
        <end position="95"/>
    </location>
</feature>
<dbReference type="GO" id="GO:0005634">
    <property type="term" value="C:nucleus"/>
    <property type="evidence" value="ECO:0007669"/>
    <property type="project" value="UniProtKB-SubCell"/>
</dbReference>
<protein>
    <submittedName>
        <fullName evidence="8">Putative transcription factor MADS-type1 family</fullName>
    </submittedName>
</protein>
<proteinExistence type="predicted"/>
<dbReference type="GO" id="GO:0046983">
    <property type="term" value="F:protein dimerization activity"/>
    <property type="evidence" value="ECO:0007669"/>
    <property type="project" value="InterPro"/>
</dbReference>
<accession>A0A2P6RCY2</accession>
<keyword evidence="9" id="KW-1185">Reference proteome</keyword>
<name>A0A2P6RCY2_ROSCH</name>